<accession>A0A7S3L0C4</accession>
<sequence>MVGPAKEFVNTASAIVLSYRFQRSKKLDKKKAEFFRKTALDQLTQIIDNVGDGLSRLQKEMRGQLAAAQDVRSFVSDKLDEILYLAEYKTAEVEAKVESAGDEAEVLLKAAGIERPPAIPEKSQVKAQKDEIVAMLSAVIKDGILSKLDTVSDSISGFMDNIFIVATLASAKGKKMKNSGNLREIIGTTVEEIHSEMEAAVESEVSNVVLLIGSMTEKPETEEKGDEE</sequence>
<name>A0A7S3L0C4_9STRA</name>
<dbReference type="AlphaFoldDB" id="A0A7S3L0C4"/>
<dbReference type="EMBL" id="HBIM01005708">
    <property type="protein sequence ID" value="CAE0407027.1"/>
    <property type="molecule type" value="Transcribed_RNA"/>
</dbReference>
<evidence type="ECO:0000313" key="1">
    <source>
        <dbReference type="EMBL" id="CAE0407027.1"/>
    </source>
</evidence>
<gene>
    <name evidence="1" type="ORF">ACOF00016_LOCUS4854</name>
</gene>
<protein>
    <submittedName>
        <fullName evidence="1">Uncharacterized protein</fullName>
    </submittedName>
</protein>
<proteinExistence type="predicted"/>
<reference evidence="1" key="1">
    <citation type="submission" date="2021-01" db="EMBL/GenBank/DDBJ databases">
        <authorList>
            <person name="Corre E."/>
            <person name="Pelletier E."/>
            <person name="Niang G."/>
            <person name="Scheremetjew M."/>
            <person name="Finn R."/>
            <person name="Kale V."/>
            <person name="Holt S."/>
            <person name="Cochrane G."/>
            <person name="Meng A."/>
            <person name="Brown T."/>
            <person name="Cohen L."/>
        </authorList>
    </citation>
    <scope>NUCLEOTIDE SEQUENCE</scope>
    <source>
        <strain evidence="1">CCMP127</strain>
    </source>
</reference>
<organism evidence="1">
    <name type="scientific">Amphora coffeiformis</name>
    <dbReference type="NCBI Taxonomy" id="265554"/>
    <lineage>
        <taxon>Eukaryota</taxon>
        <taxon>Sar</taxon>
        <taxon>Stramenopiles</taxon>
        <taxon>Ochrophyta</taxon>
        <taxon>Bacillariophyta</taxon>
        <taxon>Bacillariophyceae</taxon>
        <taxon>Bacillariophycidae</taxon>
        <taxon>Thalassiophysales</taxon>
        <taxon>Catenulaceae</taxon>
        <taxon>Amphora</taxon>
    </lineage>
</organism>